<reference evidence="1 2" key="1">
    <citation type="submission" date="2019-11" db="EMBL/GenBank/DDBJ databases">
        <title>Pseudomonas flavidum sp. nov., isolated from Baiyang Lake.</title>
        <authorList>
            <person name="Zhao Y."/>
        </authorList>
    </citation>
    <scope>NUCLEOTIDE SEQUENCE [LARGE SCALE GENOMIC DNA]</scope>
    <source>
        <strain evidence="2">R-22-3 w-18</strain>
    </source>
</reference>
<dbReference type="InterPro" id="IPR016084">
    <property type="entry name" value="Haem_Oase-like_multi-hlx"/>
</dbReference>
<accession>A0A6I4KYL3</accession>
<protein>
    <submittedName>
        <fullName evidence="1">Biliverdin-producing heme oxygenase</fullName>
    </submittedName>
</protein>
<proteinExistence type="predicted"/>
<organism evidence="1 2">
    <name type="scientific">Pseudomonas xionganensis</name>
    <dbReference type="NCBI Taxonomy" id="2654845"/>
    <lineage>
        <taxon>Bacteria</taxon>
        <taxon>Pseudomonadati</taxon>
        <taxon>Pseudomonadota</taxon>
        <taxon>Gammaproteobacteria</taxon>
        <taxon>Pseudomonadales</taxon>
        <taxon>Pseudomonadaceae</taxon>
        <taxon>Pseudomonas</taxon>
    </lineage>
</organism>
<dbReference type="Proteomes" id="UP000429555">
    <property type="component" value="Unassembled WGS sequence"/>
</dbReference>
<dbReference type="Pfam" id="PF14518">
    <property type="entry name" value="Haem_oxygenas_2"/>
    <property type="match status" value="1"/>
</dbReference>
<comment type="caution">
    <text evidence="1">The sequence shown here is derived from an EMBL/GenBank/DDBJ whole genome shotgun (WGS) entry which is preliminary data.</text>
</comment>
<evidence type="ECO:0000313" key="1">
    <source>
        <dbReference type="EMBL" id="MVW74853.1"/>
    </source>
</evidence>
<gene>
    <name evidence="1" type="ORF">GJV18_05935</name>
</gene>
<dbReference type="AlphaFoldDB" id="A0A6I4KYL3"/>
<evidence type="ECO:0000313" key="2">
    <source>
        <dbReference type="Proteomes" id="UP000429555"/>
    </source>
</evidence>
<sequence>MSFYESLLEQTTLERDYLLSAPIIAQAMAGTVSLHSYVAFLTEAYHHVKHTVPLLMACGARLPERLEWLREAIAEYIDEEKGHQEWVLNDIAACGADKEAVRNGLPHRTTELMVSYVYDRIARHNPVSFFGMVQVLEGTSIALATQVAGVIQDKLQLPNKAFSYLTSHGSLDLEHIEFFKKLMNQLDNDDDQAAVVHTAKVVYRLYADIFRSLPLSTQEPQ</sequence>
<dbReference type="RefSeq" id="WP_160343780.1">
    <property type="nucleotide sequence ID" value="NZ_WKJZ01000001.1"/>
</dbReference>
<dbReference type="Gene3D" id="1.20.910.10">
    <property type="entry name" value="Heme oxygenase-like"/>
    <property type="match status" value="1"/>
</dbReference>
<dbReference type="SUPFAM" id="SSF48613">
    <property type="entry name" value="Heme oxygenase-like"/>
    <property type="match status" value="1"/>
</dbReference>
<keyword evidence="2" id="KW-1185">Reference proteome</keyword>
<name>A0A6I4KYL3_9PSED</name>
<dbReference type="EMBL" id="WKJZ01000001">
    <property type="protein sequence ID" value="MVW74853.1"/>
    <property type="molecule type" value="Genomic_DNA"/>
</dbReference>